<keyword evidence="10" id="KW-0560">Oxidoreductase</keyword>
<dbReference type="PANTHER" id="PTHR32448">
    <property type="entry name" value="OS08G0158400 PROTEIN"/>
    <property type="match status" value="1"/>
</dbReference>
<evidence type="ECO:0000259" key="14">
    <source>
        <dbReference type="PROSITE" id="PS51387"/>
    </source>
</evidence>
<dbReference type="InterPro" id="IPR006094">
    <property type="entry name" value="Oxid_FAD_bind_N"/>
</dbReference>
<dbReference type="OrthoDB" id="407275at2759"/>
<evidence type="ECO:0000256" key="6">
    <source>
        <dbReference type="ARBA" id="ARBA00022630"/>
    </source>
</evidence>
<dbReference type="Pfam" id="PF01565">
    <property type="entry name" value="FAD_binding_4"/>
    <property type="match status" value="1"/>
</dbReference>
<dbReference type="Gene3D" id="3.30.43.10">
    <property type="entry name" value="Uridine Diphospho-n-acetylenolpyruvylglucosamine Reductase, domain 2"/>
    <property type="match status" value="1"/>
</dbReference>
<dbReference type="Proteomes" id="UP000886595">
    <property type="component" value="Unassembled WGS sequence"/>
</dbReference>
<evidence type="ECO:0000256" key="9">
    <source>
        <dbReference type="ARBA" id="ARBA00022827"/>
    </source>
</evidence>
<evidence type="ECO:0000256" key="13">
    <source>
        <dbReference type="SAM" id="SignalP"/>
    </source>
</evidence>
<keyword evidence="12" id="KW-0325">Glycoprotein</keyword>
<protein>
    <recommendedName>
        <fullName evidence="14">FAD-binding PCMH-type domain-containing protein</fullName>
    </recommendedName>
</protein>
<organism evidence="15 16">
    <name type="scientific">Brassica carinata</name>
    <name type="common">Ethiopian mustard</name>
    <name type="synonym">Abyssinian cabbage</name>
    <dbReference type="NCBI Taxonomy" id="52824"/>
    <lineage>
        <taxon>Eukaryota</taxon>
        <taxon>Viridiplantae</taxon>
        <taxon>Streptophyta</taxon>
        <taxon>Embryophyta</taxon>
        <taxon>Tracheophyta</taxon>
        <taxon>Spermatophyta</taxon>
        <taxon>Magnoliopsida</taxon>
        <taxon>eudicotyledons</taxon>
        <taxon>Gunneridae</taxon>
        <taxon>Pentapetalae</taxon>
        <taxon>rosids</taxon>
        <taxon>malvids</taxon>
        <taxon>Brassicales</taxon>
        <taxon>Brassicaceae</taxon>
        <taxon>Brassiceae</taxon>
        <taxon>Brassica</taxon>
    </lineage>
</organism>
<keyword evidence="4" id="KW-0134">Cell wall</keyword>
<dbReference type="GO" id="GO:0071949">
    <property type="term" value="F:FAD binding"/>
    <property type="evidence" value="ECO:0007669"/>
    <property type="project" value="InterPro"/>
</dbReference>
<comment type="cofactor">
    <cofactor evidence="1">
        <name>FAD</name>
        <dbReference type="ChEBI" id="CHEBI:57692"/>
    </cofactor>
</comment>
<evidence type="ECO:0000256" key="10">
    <source>
        <dbReference type="ARBA" id="ARBA00023002"/>
    </source>
</evidence>
<keyword evidence="6" id="KW-0285">Flavoprotein</keyword>
<name>A0A8X7Q7T4_BRACI</name>
<reference evidence="15 16" key="1">
    <citation type="submission" date="2020-02" db="EMBL/GenBank/DDBJ databases">
        <authorList>
            <person name="Ma Q."/>
            <person name="Huang Y."/>
            <person name="Song X."/>
            <person name="Pei D."/>
        </authorList>
    </citation>
    <scope>NUCLEOTIDE SEQUENCE [LARGE SCALE GENOMIC DNA]</scope>
    <source>
        <strain evidence="15">Sxm20200214</strain>
        <tissue evidence="15">Leaf</tissue>
    </source>
</reference>
<proteinExistence type="inferred from homology"/>
<sequence length="214" mass="23707">MGKSKALYAFSFLALYFSFCTITPTSSTSLQDDFINCLHENTNVDFPLLETLFSPERNVSDYKEVLESTAHNLRYVTESMPKPGFIFKPVHESHVQASVICSNQLGFHHRVRSGGHDYEGLSFVSLMETPFILIDLSKLRQINVDIEDNSAWVQSGATIGELYYRSGGSGFEDSTGGLFVTETQADSETLDRRVLTGGNDLGVGEAEASERLDL</sequence>
<keyword evidence="16" id="KW-1185">Reference proteome</keyword>
<evidence type="ECO:0000313" key="15">
    <source>
        <dbReference type="EMBL" id="KAG2264952.1"/>
    </source>
</evidence>
<keyword evidence="7 13" id="KW-0732">Signal</keyword>
<gene>
    <name evidence="15" type="ORF">Bca52824_072031</name>
</gene>
<accession>A0A8X7Q7T4</accession>
<dbReference type="EMBL" id="JAAMPC010000014">
    <property type="protein sequence ID" value="KAG2264952.1"/>
    <property type="molecule type" value="Genomic_DNA"/>
</dbReference>
<dbReference type="GO" id="GO:0016491">
    <property type="term" value="F:oxidoreductase activity"/>
    <property type="evidence" value="ECO:0007669"/>
    <property type="project" value="UniProtKB-KW"/>
</dbReference>
<evidence type="ECO:0000256" key="2">
    <source>
        <dbReference type="ARBA" id="ARBA00004191"/>
    </source>
</evidence>
<feature type="signal peptide" evidence="13">
    <location>
        <begin position="1"/>
        <end position="27"/>
    </location>
</feature>
<dbReference type="PROSITE" id="PS51387">
    <property type="entry name" value="FAD_PCMH"/>
    <property type="match status" value="1"/>
</dbReference>
<keyword evidence="11" id="KW-1015">Disulfide bond</keyword>
<keyword evidence="9" id="KW-0274">FAD</keyword>
<comment type="subcellular location">
    <subcellularLocation>
        <location evidence="2">Secreted</location>
        <location evidence="2">Cell wall</location>
    </subcellularLocation>
</comment>
<evidence type="ECO:0000256" key="11">
    <source>
        <dbReference type="ARBA" id="ARBA00023157"/>
    </source>
</evidence>
<dbReference type="InterPro" id="IPR036318">
    <property type="entry name" value="FAD-bd_PCMH-like_sf"/>
</dbReference>
<keyword evidence="8" id="KW-0547">Nucleotide-binding</keyword>
<dbReference type="FunFam" id="3.30.43.10:FF:000004">
    <property type="entry name" value="Berberine bridge enzyme-like 15"/>
    <property type="match status" value="1"/>
</dbReference>
<comment type="caution">
    <text evidence="15">The sequence shown here is derived from an EMBL/GenBank/DDBJ whole genome shotgun (WGS) entry which is preliminary data.</text>
</comment>
<evidence type="ECO:0000256" key="12">
    <source>
        <dbReference type="ARBA" id="ARBA00023180"/>
    </source>
</evidence>
<dbReference type="InterPro" id="IPR016167">
    <property type="entry name" value="FAD-bd_PCMH_sub1"/>
</dbReference>
<evidence type="ECO:0000256" key="3">
    <source>
        <dbReference type="ARBA" id="ARBA00005466"/>
    </source>
</evidence>
<evidence type="ECO:0000256" key="1">
    <source>
        <dbReference type="ARBA" id="ARBA00001974"/>
    </source>
</evidence>
<comment type="similarity">
    <text evidence="3">Belongs to the oxygen-dependent FAD-linked oxidoreductase family.</text>
</comment>
<keyword evidence="5" id="KW-0964">Secreted</keyword>
<evidence type="ECO:0000313" key="16">
    <source>
        <dbReference type="Proteomes" id="UP000886595"/>
    </source>
</evidence>
<evidence type="ECO:0000256" key="5">
    <source>
        <dbReference type="ARBA" id="ARBA00022525"/>
    </source>
</evidence>
<dbReference type="SUPFAM" id="SSF56176">
    <property type="entry name" value="FAD-binding/transporter-associated domain-like"/>
    <property type="match status" value="1"/>
</dbReference>
<evidence type="ECO:0000256" key="4">
    <source>
        <dbReference type="ARBA" id="ARBA00022512"/>
    </source>
</evidence>
<evidence type="ECO:0000256" key="7">
    <source>
        <dbReference type="ARBA" id="ARBA00022729"/>
    </source>
</evidence>
<dbReference type="InterPro" id="IPR016166">
    <property type="entry name" value="FAD-bd_PCMH"/>
</dbReference>
<evidence type="ECO:0000256" key="8">
    <source>
        <dbReference type="ARBA" id="ARBA00022741"/>
    </source>
</evidence>
<dbReference type="AlphaFoldDB" id="A0A8X7Q7T4"/>
<feature type="chain" id="PRO_5036494731" description="FAD-binding PCMH-type domain-containing protein" evidence="13">
    <location>
        <begin position="28"/>
        <end position="214"/>
    </location>
</feature>
<feature type="domain" description="FAD-binding PCMH-type" evidence="14">
    <location>
        <begin position="79"/>
        <end position="214"/>
    </location>
</feature>